<keyword evidence="3" id="KW-1185">Reference proteome</keyword>
<reference evidence="2" key="5">
    <citation type="journal article" date="2021" name="G3 (Bethesda)">
        <title>Aegilops tauschii genome assembly Aet v5.0 features greater sequence contiguity and improved annotation.</title>
        <authorList>
            <person name="Wang L."/>
            <person name="Zhu T."/>
            <person name="Rodriguez J.C."/>
            <person name="Deal K.R."/>
            <person name="Dubcovsky J."/>
            <person name="McGuire P.E."/>
            <person name="Lux T."/>
            <person name="Spannagl M."/>
            <person name="Mayer K.F.X."/>
            <person name="Baldrich P."/>
            <person name="Meyers B.C."/>
            <person name="Huo N."/>
            <person name="Gu Y.Q."/>
            <person name="Zhou H."/>
            <person name="Devos K.M."/>
            <person name="Bennetzen J.L."/>
            <person name="Unver T."/>
            <person name="Budak H."/>
            <person name="Gulick P.J."/>
            <person name="Galiba G."/>
            <person name="Kalapos B."/>
            <person name="Nelson D.R."/>
            <person name="Li P."/>
            <person name="You F.M."/>
            <person name="Luo M.C."/>
            <person name="Dvorak J."/>
        </authorList>
    </citation>
    <scope>NUCLEOTIDE SEQUENCE [LARGE SCALE GENOMIC DNA]</scope>
    <source>
        <strain evidence="2">cv. AL8/78</strain>
    </source>
</reference>
<feature type="compositionally biased region" description="Basic and acidic residues" evidence="1">
    <location>
        <begin position="66"/>
        <end position="82"/>
    </location>
</feature>
<name>A0A453EZT4_AEGTS</name>
<evidence type="ECO:0000256" key="1">
    <source>
        <dbReference type="SAM" id="MobiDB-lite"/>
    </source>
</evidence>
<proteinExistence type="predicted"/>
<dbReference type="AlphaFoldDB" id="A0A453EZT4"/>
<feature type="region of interest" description="Disordered" evidence="1">
    <location>
        <begin position="1"/>
        <end position="100"/>
    </location>
</feature>
<reference evidence="2" key="3">
    <citation type="journal article" date="2017" name="Nature">
        <title>Genome sequence of the progenitor of the wheat D genome Aegilops tauschii.</title>
        <authorList>
            <person name="Luo M.C."/>
            <person name="Gu Y.Q."/>
            <person name="Puiu D."/>
            <person name="Wang H."/>
            <person name="Twardziok S.O."/>
            <person name="Deal K.R."/>
            <person name="Huo N."/>
            <person name="Zhu T."/>
            <person name="Wang L."/>
            <person name="Wang Y."/>
            <person name="McGuire P.E."/>
            <person name="Liu S."/>
            <person name="Long H."/>
            <person name="Ramasamy R.K."/>
            <person name="Rodriguez J.C."/>
            <person name="Van S.L."/>
            <person name="Yuan L."/>
            <person name="Wang Z."/>
            <person name="Xia Z."/>
            <person name="Xiao L."/>
            <person name="Anderson O.D."/>
            <person name="Ouyang S."/>
            <person name="Liang Y."/>
            <person name="Zimin A.V."/>
            <person name="Pertea G."/>
            <person name="Qi P."/>
            <person name="Bennetzen J.L."/>
            <person name="Dai X."/>
            <person name="Dawson M.W."/>
            <person name="Muller H.G."/>
            <person name="Kugler K."/>
            <person name="Rivarola-Duarte L."/>
            <person name="Spannagl M."/>
            <person name="Mayer K.F.X."/>
            <person name="Lu F.H."/>
            <person name="Bevan M.W."/>
            <person name="Leroy P."/>
            <person name="Li P."/>
            <person name="You F.M."/>
            <person name="Sun Q."/>
            <person name="Liu Z."/>
            <person name="Lyons E."/>
            <person name="Wicker T."/>
            <person name="Salzberg S.L."/>
            <person name="Devos K.M."/>
            <person name="Dvorak J."/>
        </authorList>
    </citation>
    <scope>NUCLEOTIDE SEQUENCE [LARGE SCALE GENOMIC DNA]</scope>
    <source>
        <strain evidence="2">cv. AL8/78</strain>
    </source>
</reference>
<feature type="compositionally biased region" description="Basic residues" evidence="1">
    <location>
        <begin position="83"/>
        <end position="100"/>
    </location>
</feature>
<reference evidence="3" key="2">
    <citation type="journal article" date="2017" name="Nat. Plants">
        <title>The Aegilops tauschii genome reveals multiple impacts of transposons.</title>
        <authorList>
            <person name="Zhao G."/>
            <person name="Zou C."/>
            <person name="Li K."/>
            <person name="Wang K."/>
            <person name="Li T."/>
            <person name="Gao L."/>
            <person name="Zhang X."/>
            <person name="Wang H."/>
            <person name="Yang Z."/>
            <person name="Liu X."/>
            <person name="Jiang W."/>
            <person name="Mao L."/>
            <person name="Kong X."/>
            <person name="Jiao Y."/>
            <person name="Jia J."/>
        </authorList>
    </citation>
    <scope>NUCLEOTIDE SEQUENCE [LARGE SCALE GENOMIC DNA]</scope>
    <source>
        <strain evidence="3">cv. AL8/78</strain>
    </source>
</reference>
<evidence type="ECO:0000313" key="2">
    <source>
        <dbReference type="EnsemblPlants" id="AET3Gv20526400.31"/>
    </source>
</evidence>
<reference evidence="2" key="4">
    <citation type="submission" date="2019-03" db="UniProtKB">
        <authorList>
            <consortium name="EnsemblPlants"/>
        </authorList>
    </citation>
    <scope>IDENTIFICATION</scope>
</reference>
<evidence type="ECO:0000313" key="3">
    <source>
        <dbReference type="Proteomes" id="UP000015105"/>
    </source>
</evidence>
<feature type="compositionally biased region" description="Polar residues" evidence="1">
    <location>
        <begin position="9"/>
        <end position="24"/>
    </location>
</feature>
<dbReference type="Gramene" id="AET3Gv20526400.31">
    <property type="protein sequence ID" value="AET3Gv20526400.31"/>
    <property type="gene ID" value="AET3Gv20526400"/>
</dbReference>
<dbReference type="Proteomes" id="UP000015105">
    <property type="component" value="Chromosome 3D"/>
</dbReference>
<organism evidence="2 3">
    <name type="scientific">Aegilops tauschii subsp. strangulata</name>
    <name type="common">Goatgrass</name>
    <dbReference type="NCBI Taxonomy" id="200361"/>
    <lineage>
        <taxon>Eukaryota</taxon>
        <taxon>Viridiplantae</taxon>
        <taxon>Streptophyta</taxon>
        <taxon>Embryophyta</taxon>
        <taxon>Tracheophyta</taxon>
        <taxon>Spermatophyta</taxon>
        <taxon>Magnoliopsida</taxon>
        <taxon>Liliopsida</taxon>
        <taxon>Poales</taxon>
        <taxon>Poaceae</taxon>
        <taxon>BOP clade</taxon>
        <taxon>Pooideae</taxon>
        <taxon>Triticodae</taxon>
        <taxon>Triticeae</taxon>
        <taxon>Triticinae</taxon>
        <taxon>Aegilops</taxon>
    </lineage>
</organism>
<accession>A0A453EZT4</accession>
<sequence>MGYPEGPSAPSSCRASSGGRTVNPPQLPPSRPAPVCPAGGRGRGRRCQGQGQDRAQPPPPWLCRLRLREEHRQARDNEEARLRGRRRWKGQKKKISGIPL</sequence>
<protein>
    <submittedName>
        <fullName evidence="2">Uncharacterized protein</fullName>
    </submittedName>
</protein>
<feature type="compositionally biased region" description="Pro residues" evidence="1">
    <location>
        <begin position="25"/>
        <end position="35"/>
    </location>
</feature>
<dbReference type="EnsemblPlants" id="AET3Gv20526400.31">
    <property type="protein sequence ID" value="AET3Gv20526400.31"/>
    <property type="gene ID" value="AET3Gv20526400"/>
</dbReference>
<reference evidence="3" key="1">
    <citation type="journal article" date="2014" name="Science">
        <title>Ancient hybridizations among the ancestral genomes of bread wheat.</title>
        <authorList>
            <consortium name="International Wheat Genome Sequencing Consortium,"/>
            <person name="Marcussen T."/>
            <person name="Sandve S.R."/>
            <person name="Heier L."/>
            <person name="Spannagl M."/>
            <person name="Pfeifer M."/>
            <person name="Jakobsen K.S."/>
            <person name="Wulff B.B."/>
            <person name="Steuernagel B."/>
            <person name="Mayer K.F."/>
            <person name="Olsen O.A."/>
        </authorList>
    </citation>
    <scope>NUCLEOTIDE SEQUENCE [LARGE SCALE GENOMIC DNA]</scope>
    <source>
        <strain evidence="3">cv. AL8/78</strain>
    </source>
</reference>